<gene>
    <name evidence="2" type="primary">fam172a_0</name>
    <name evidence="2" type="ORF">EYF80_052108</name>
</gene>
<comment type="caution">
    <text evidence="2">The sequence shown here is derived from an EMBL/GenBank/DDBJ whole genome shotgun (WGS) entry which is preliminary data.</text>
</comment>
<evidence type="ECO:0000313" key="2">
    <source>
        <dbReference type="EMBL" id="TNN37728.1"/>
    </source>
</evidence>
<dbReference type="AlphaFoldDB" id="A0A4Z2F974"/>
<evidence type="ECO:0000256" key="1">
    <source>
        <dbReference type="SAM" id="MobiDB-lite"/>
    </source>
</evidence>
<dbReference type="EMBL" id="SRLO01001451">
    <property type="protein sequence ID" value="TNN37728.1"/>
    <property type="molecule type" value="Genomic_DNA"/>
</dbReference>
<evidence type="ECO:0000313" key="3">
    <source>
        <dbReference type="Proteomes" id="UP000314294"/>
    </source>
</evidence>
<name>A0A4Z2F974_9TELE</name>
<proteinExistence type="predicted"/>
<feature type="region of interest" description="Disordered" evidence="1">
    <location>
        <begin position="1"/>
        <end position="24"/>
    </location>
</feature>
<reference evidence="2 3" key="1">
    <citation type="submission" date="2019-03" db="EMBL/GenBank/DDBJ databases">
        <title>First draft genome of Liparis tanakae, snailfish: a comprehensive survey of snailfish specific genes.</title>
        <authorList>
            <person name="Kim W."/>
            <person name="Song I."/>
            <person name="Jeong J.-H."/>
            <person name="Kim D."/>
            <person name="Kim S."/>
            <person name="Ryu S."/>
            <person name="Song J.Y."/>
            <person name="Lee S.K."/>
        </authorList>
    </citation>
    <scope>NUCLEOTIDE SEQUENCE [LARGE SCALE GENOMIC DNA]</scope>
    <source>
        <tissue evidence="2">Muscle</tissue>
    </source>
</reference>
<protein>
    <submittedName>
        <fullName evidence="2">Protein FAM172A</fullName>
    </submittedName>
</protein>
<accession>A0A4Z2F974</accession>
<organism evidence="2 3">
    <name type="scientific">Liparis tanakae</name>
    <name type="common">Tanaka's snailfish</name>
    <dbReference type="NCBI Taxonomy" id="230148"/>
    <lineage>
        <taxon>Eukaryota</taxon>
        <taxon>Metazoa</taxon>
        <taxon>Chordata</taxon>
        <taxon>Craniata</taxon>
        <taxon>Vertebrata</taxon>
        <taxon>Euteleostomi</taxon>
        <taxon>Actinopterygii</taxon>
        <taxon>Neopterygii</taxon>
        <taxon>Teleostei</taxon>
        <taxon>Neoteleostei</taxon>
        <taxon>Acanthomorphata</taxon>
        <taxon>Eupercaria</taxon>
        <taxon>Perciformes</taxon>
        <taxon>Cottioidei</taxon>
        <taxon>Cottales</taxon>
        <taxon>Liparidae</taxon>
        <taxon>Liparis</taxon>
    </lineage>
</organism>
<sequence length="65" mass="6901">MAVGGARHCSNWVSSPEPLDTPLDPMLPDCPRVSAGHRTSPVPWRSACCSTPTGRSVAVPQGRFL</sequence>
<keyword evidence="3" id="KW-1185">Reference proteome</keyword>
<dbReference type="Proteomes" id="UP000314294">
    <property type="component" value="Unassembled WGS sequence"/>
</dbReference>